<dbReference type="GO" id="GO:0016020">
    <property type="term" value="C:membrane"/>
    <property type="evidence" value="ECO:0007669"/>
    <property type="project" value="TreeGrafter"/>
</dbReference>
<name>A0A2N3I0X5_9BACT</name>
<dbReference type="RefSeq" id="WP_101260933.1">
    <property type="nucleotide sequence ID" value="NZ_MVDD01000004.1"/>
</dbReference>
<dbReference type="Gene3D" id="3.40.50.720">
    <property type="entry name" value="NAD(P)-binding Rossmann-like Domain"/>
    <property type="match status" value="1"/>
</dbReference>
<dbReference type="InterPro" id="IPR036291">
    <property type="entry name" value="NAD(P)-bd_dom_sf"/>
</dbReference>
<proteinExistence type="inferred from homology"/>
<reference evidence="3 4" key="1">
    <citation type="journal article" date="2017" name="Front. Microbiol.">
        <title>Labilibaculum manganireducens gen. nov., sp. nov. and Labilibaculum filiforme sp. nov., Novel Bacteroidetes Isolated from Subsurface Sediments of the Baltic Sea.</title>
        <authorList>
            <person name="Vandieken V."/>
            <person name="Marshall I.P."/>
            <person name="Niemann H."/>
            <person name="Engelen B."/>
            <person name="Cypionka H."/>
        </authorList>
    </citation>
    <scope>NUCLEOTIDE SEQUENCE [LARGE SCALE GENOMIC DNA]</scope>
    <source>
        <strain evidence="3 4">59.16B</strain>
    </source>
</reference>
<evidence type="ECO:0000256" key="1">
    <source>
        <dbReference type="ARBA" id="ARBA00006484"/>
    </source>
</evidence>
<evidence type="ECO:0000256" key="2">
    <source>
        <dbReference type="ARBA" id="ARBA00023002"/>
    </source>
</evidence>
<dbReference type="Proteomes" id="UP000233535">
    <property type="component" value="Unassembled WGS sequence"/>
</dbReference>
<dbReference type="EMBL" id="MVDD01000004">
    <property type="protein sequence ID" value="PKQ63985.1"/>
    <property type="molecule type" value="Genomic_DNA"/>
</dbReference>
<evidence type="ECO:0000313" key="3">
    <source>
        <dbReference type="EMBL" id="PKQ63985.1"/>
    </source>
</evidence>
<sequence>MKKAIIIGATSGIGKGLAKILTDNNYKVGITGRRTELLEELKTKSPKTYFTRTFDITNTKLIDENLNYLTSELGGLDLLIISSGTGDLNEKLDFEIEKRTIETNVTGFTCITNWTFNYFENQKSGHLVAITSVGGLRGSGIGPAYNATKAYQINYLEGLRQKAKKTNEPIYITDVRPGFVDTDMAKGEGQFWVATVEKATRQIFKAIKRKKQITYITKRWQLIAIILKKLPRQIYARM</sequence>
<dbReference type="InterPro" id="IPR002347">
    <property type="entry name" value="SDR_fam"/>
</dbReference>
<dbReference type="AlphaFoldDB" id="A0A2N3I0X5"/>
<dbReference type="PANTHER" id="PTHR44196:SF3">
    <property type="entry name" value="SHORT CHAIN DEHYDROGENASE FAMILY PROTEIN"/>
    <property type="match status" value="1"/>
</dbReference>
<dbReference type="GO" id="GO:0016491">
    <property type="term" value="F:oxidoreductase activity"/>
    <property type="evidence" value="ECO:0007669"/>
    <property type="project" value="UniProtKB-KW"/>
</dbReference>
<dbReference type="PRINTS" id="PR00081">
    <property type="entry name" value="GDHRDH"/>
</dbReference>
<comment type="caution">
    <text evidence="3">The sequence shown here is derived from an EMBL/GenBank/DDBJ whole genome shotgun (WGS) entry which is preliminary data.</text>
</comment>
<protein>
    <submittedName>
        <fullName evidence="3">Oxidoreductase</fullName>
    </submittedName>
</protein>
<dbReference type="PANTHER" id="PTHR44196">
    <property type="entry name" value="DEHYDROGENASE/REDUCTASE SDR FAMILY MEMBER 7B"/>
    <property type="match status" value="1"/>
</dbReference>
<organism evidence="3 4">
    <name type="scientific">Labilibaculum filiforme</name>
    <dbReference type="NCBI Taxonomy" id="1940526"/>
    <lineage>
        <taxon>Bacteria</taxon>
        <taxon>Pseudomonadati</taxon>
        <taxon>Bacteroidota</taxon>
        <taxon>Bacteroidia</taxon>
        <taxon>Marinilabiliales</taxon>
        <taxon>Marinifilaceae</taxon>
        <taxon>Labilibaculum</taxon>
    </lineage>
</organism>
<gene>
    <name evidence="3" type="ORF">BZG02_08210</name>
</gene>
<dbReference type="Pfam" id="PF00106">
    <property type="entry name" value="adh_short"/>
    <property type="match status" value="1"/>
</dbReference>
<accession>A0A2N3I0X5</accession>
<evidence type="ECO:0000313" key="4">
    <source>
        <dbReference type="Proteomes" id="UP000233535"/>
    </source>
</evidence>
<keyword evidence="2" id="KW-0560">Oxidoreductase</keyword>
<keyword evidence="4" id="KW-1185">Reference proteome</keyword>
<dbReference type="SUPFAM" id="SSF51735">
    <property type="entry name" value="NAD(P)-binding Rossmann-fold domains"/>
    <property type="match status" value="1"/>
</dbReference>
<dbReference type="OrthoDB" id="822355at2"/>
<comment type="similarity">
    <text evidence="1">Belongs to the short-chain dehydrogenases/reductases (SDR) family.</text>
</comment>